<protein>
    <submittedName>
        <fullName evidence="4">Tyrosinase</fullName>
    </submittedName>
</protein>
<evidence type="ECO:0000313" key="4">
    <source>
        <dbReference type="EMBL" id="CEL60110.1"/>
    </source>
</evidence>
<keyword evidence="2" id="KW-0186">Copper</keyword>
<dbReference type="STRING" id="1108050.A0A0B7FR21"/>
<dbReference type="PRINTS" id="PR00092">
    <property type="entry name" value="TYROSINASE"/>
</dbReference>
<evidence type="ECO:0000256" key="1">
    <source>
        <dbReference type="ARBA" id="ARBA00022723"/>
    </source>
</evidence>
<dbReference type="InterPro" id="IPR008922">
    <property type="entry name" value="Di-copper_centre_dom_sf"/>
</dbReference>
<feature type="domain" description="Tyrosinase copper-binding" evidence="3">
    <location>
        <begin position="139"/>
        <end position="150"/>
    </location>
</feature>
<dbReference type="GO" id="GO:0016491">
    <property type="term" value="F:oxidoreductase activity"/>
    <property type="evidence" value="ECO:0007669"/>
    <property type="project" value="InterPro"/>
</dbReference>
<dbReference type="PANTHER" id="PTHR11474">
    <property type="entry name" value="TYROSINASE FAMILY MEMBER"/>
    <property type="match status" value="1"/>
</dbReference>
<dbReference type="AlphaFoldDB" id="A0A0B7FR21"/>
<evidence type="ECO:0000256" key="2">
    <source>
        <dbReference type="ARBA" id="ARBA00023008"/>
    </source>
</evidence>
<sequence length="223" mass="24836">MPYWNWSLDVRNITNSPVFDSDPESGFGTFGTSADEKWEVKDGAFGTTIRAYPAPHVVSRKFNPHPFDNHVFPFGFKAPEMHATQPFAPEALENIVEGSVGNFTDFAYKIDGVTAQGPHNAAHLMMGGDMGNLLWSPNDPLFYLHHAHLDCIWEKWQELRPENAMAFGGGLTQDVDNYHLYPVGAPPAANFSSVLPTEGLTSPIRVADMMSTKTRNLCYKCVW</sequence>
<dbReference type="PANTHER" id="PTHR11474:SF126">
    <property type="entry name" value="TYROSINASE-LIKE PROTEIN TYR-1-RELATED"/>
    <property type="match status" value="1"/>
</dbReference>
<dbReference type="InterPro" id="IPR002227">
    <property type="entry name" value="Tyrosinase_Cu-bd"/>
</dbReference>
<dbReference type="PROSITE" id="PS00498">
    <property type="entry name" value="TYROSINASE_2"/>
    <property type="match status" value="1"/>
</dbReference>
<dbReference type="GO" id="GO:0046872">
    <property type="term" value="F:metal ion binding"/>
    <property type="evidence" value="ECO:0007669"/>
    <property type="project" value="UniProtKB-KW"/>
</dbReference>
<dbReference type="OrthoDB" id="6132182at2759"/>
<reference evidence="4 5" key="1">
    <citation type="submission" date="2014-11" db="EMBL/GenBank/DDBJ databases">
        <authorList>
            <person name="Wibberg Daniel"/>
        </authorList>
    </citation>
    <scope>NUCLEOTIDE SEQUENCE [LARGE SCALE GENOMIC DNA]</scope>
    <source>
        <strain evidence="4">Rhizoctonia solani AG1-IB 7/3/14</strain>
    </source>
</reference>
<dbReference type="Proteomes" id="UP000059188">
    <property type="component" value="Unassembled WGS sequence"/>
</dbReference>
<proteinExistence type="predicted"/>
<dbReference type="EMBL" id="LN679142">
    <property type="protein sequence ID" value="CEL60110.1"/>
    <property type="molecule type" value="Genomic_DNA"/>
</dbReference>
<dbReference type="SUPFAM" id="SSF48056">
    <property type="entry name" value="Di-copper centre-containing domain"/>
    <property type="match status" value="1"/>
</dbReference>
<keyword evidence="1" id="KW-0479">Metal-binding</keyword>
<dbReference type="Gene3D" id="1.10.1280.10">
    <property type="entry name" value="Di-copper center containing domain from catechol oxidase"/>
    <property type="match status" value="1"/>
</dbReference>
<evidence type="ECO:0000259" key="3">
    <source>
        <dbReference type="PROSITE" id="PS00498"/>
    </source>
</evidence>
<organism evidence="4 5">
    <name type="scientific">Thanatephorus cucumeris (strain AG1-IB / isolate 7/3/14)</name>
    <name type="common">Lettuce bottom rot fungus</name>
    <name type="synonym">Rhizoctonia solani</name>
    <dbReference type="NCBI Taxonomy" id="1108050"/>
    <lineage>
        <taxon>Eukaryota</taxon>
        <taxon>Fungi</taxon>
        <taxon>Dikarya</taxon>
        <taxon>Basidiomycota</taxon>
        <taxon>Agaricomycotina</taxon>
        <taxon>Agaricomycetes</taxon>
        <taxon>Cantharellales</taxon>
        <taxon>Ceratobasidiaceae</taxon>
        <taxon>Rhizoctonia</taxon>
        <taxon>Rhizoctonia solani AG-1</taxon>
    </lineage>
</organism>
<evidence type="ECO:0000313" key="5">
    <source>
        <dbReference type="Proteomes" id="UP000059188"/>
    </source>
</evidence>
<keyword evidence="5" id="KW-1185">Reference proteome</keyword>
<accession>A0A0B7FR21</accession>
<gene>
    <name evidence="4" type="ORF">RSOLAG1IB_09359</name>
</gene>
<dbReference type="InterPro" id="IPR050316">
    <property type="entry name" value="Tyrosinase/Hemocyanin"/>
</dbReference>
<dbReference type="Pfam" id="PF00264">
    <property type="entry name" value="Tyrosinase"/>
    <property type="match status" value="1"/>
</dbReference>
<name>A0A0B7FR21_THACB</name>